<dbReference type="RefSeq" id="WP_136736134.1">
    <property type="nucleotide sequence ID" value="NZ_SWDB01000026.1"/>
</dbReference>
<dbReference type="EMBL" id="SWDB01000026">
    <property type="protein sequence ID" value="TKB44754.1"/>
    <property type="molecule type" value="Genomic_DNA"/>
</dbReference>
<dbReference type="InterPro" id="IPR022562">
    <property type="entry name" value="DUF3466"/>
</dbReference>
<evidence type="ECO:0000256" key="1">
    <source>
        <dbReference type="SAM" id="SignalP"/>
    </source>
</evidence>
<proteinExistence type="predicted"/>
<gene>
    <name evidence="2" type="ORF">E8M12_10660</name>
</gene>
<reference evidence="2 3" key="1">
    <citation type="submission" date="2019-04" db="EMBL/GenBank/DDBJ databases">
        <title>Thalassotalea guangxiensis sp. nov., isolated from sediment of the coastal wetland.</title>
        <authorList>
            <person name="Zheng S."/>
            <person name="Zhang D."/>
        </authorList>
    </citation>
    <scope>NUCLEOTIDE SEQUENCE [LARGE SCALE GENOMIC DNA]</scope>
    <source>
        <strain evidence="2 3">ZS-4</strain>
    </source>
</reference>
<organism evidence="2 3">
    <name type="scientific">Thalassotalea mangrovi</name>
    <dbReference type="NCBI Taxonomy" id="2572245"/>
    <lineage>
        <taxon>Bacteria</taxon>
        <taxon>Pseudomonadati</taxon>
        <taxon>Pseudomonadota</taxon>
        <taxon>Gammaproteobacteria</taxon>
        <taxon>Alteromonadales</taxon>
        <taxon>Colwelliaceae</taxon>
        <taxon>Thalassotalea</taxon>
    </lineage>
</organism>
<accession>A0A4U1B583</accession>
<sequence>MKTLNKSLITLGVTSALMVHQAHAATYEVIDLGLVDTVKNTFGIKQNNLGEAVVFGNGSYNFPVQFDLLDEDDFESIRNLAENQHERFLYAYEITDQQFEDLKAGNPDSNALWWTVNWLRSQSPQLYQTVGDSFIFKFDGTFSEPITLFDKEFTSSGQLSRSTQETPSGITDNGWIFGYSSAPYLPLEPFLEEDAGDDDEPTQYWVRDFNQRGFIRFNDGTTVELTPLEDLYGGISQIYDINVHGQVVGSSSVGFNEEELEDLQIKCILDEVDGEENEDKLTDIPQELCIFREKSTIYQQRAVQWNLDANGQLVGEPTLLGTAVDNNRNPEDERTGIFSIANAINDSGIAVGITAAWLDADETQPADNEYYGYFAAVFKGDEVIEFTDRDEFYTGFGRTSSEGLAINNNGMMTGYMNKFVNGSLRKKVFYADTNAETIETQLVEDFFPGSSSIGFSINNNNIIVGEGEYESFNDRNSPRRRHGFMYHIDTDKFVDINDLLSCDSQYTIIEARDINDANEIVATAMMKQPLRDAKGQLIYDENGDEVLEDVFRAVYLRPIEGDIEDCGTIEEKVERQGAGLNLLWLAGLGLLTLFRRSR</sequence>
<evidence type="ECO:0000313" key="2">
    <source>
        <dbReference type="EMBL" id="TKB44754.1"/>
    </source>
</evidence>
<keyword evidence="1" id="KW-0732">Signal</keyword>
<name>A0A4U1B583_9GAMM</name>
<keyword evidence="3" id="KW-1185">Reference proteome</keyword>
<feature type="chain" id="PRO_5020740472" evidence="1">
    <location>
        <begin position="25"/>
        <end position="598"/>
    </location>
</feature>
<evidence type="ECO:0000313" key="3">
    <source>
        <dbReference type="Proteomes" id="UP000307999"/>
    </source>
</evidence>
<dbReference type="AlphaFoldDB" id="A0A4U1B583"/>
<comment type="caution">
    <text evidence="2">The sequence shown here is derived from an EMBL/GenBank/DDBJ whole genome shotgun (WGS) entry which is preliminary data.</text>
</comment>
<dbReference type="Pfam" id="PF11949">
    <property type="entry name" value="DUF3466"/>
    <property type="match status" value="1"/>
</dbReference>
<protein>
    <submittedName>
        <fullName evidence="2">DUF3466 family protein</fullName>
    </submittedName>
</protein>
<dbReference type="OrthoDB" id="6219137at2"/>
<dbReference type="Proteomes" id="UP000307999">
    <property type="component" value="Unassembled WGS sequence"/>
</dbReference>
<feature type="signal peptide" evidence="1">
    <location>
        <begin position="1"/>
        <end position="24"/>
    </location>
</feature>